<sequence length="156" mass="16998">MTRNLILFYSQTGNTRHIAELIQKRTSGTLCEIKPEIPYKNLYLGGGTRVKQERRDGVHPAILPVQADVEDYDTIFLGTPNWGNGIAHPLMTFLDEHSLAGKVIYPFCTHGGGGLAHVAFDIKKYCPDAEIGASFDTYGNGGSHAERCGCVAGTLM</sequence>
<feature type="domain" description="Flavodoxin-like" evidence="1">
    <location>
        <begin position="4"/>
        <end position="156"/>
    </location>
</feature>
<dbReference type="SUPFAM" id="SSF52218">
    <property type="entry name" value="Flavoproteins"/>
    <property type="match status" value="1"/>
</dbReference>
<comment type="caution">
    <text evidence="2">The sequence shown here is derived from an EMBL/GenBank/DDBJ whole genome shotgun (WGS) entry which is preliminary data.</text>
</comment>
<dbReference type="EMBL" id="DWWS01000046">
    <property type="protein sequence ID" value="HJC24633.1"/>
    <property type="molecule type" value="Genomic_DNA"/>
</dbReference>
<dbReference type="AlphaFoldDB" id="A0A9D2NG94"/>
<dbReference type="GO" id="GO:0009055">
    <property type="term" value="F:electron transfer activity"/>
    <property type="evidence" value="ECO:0007669"/>
    <property type="project" value="InterPro"/>
</dbReference>
<name>A0A9D2NG94_9FIRM</name>
<evidence type="ECO:0000259" key="1">
    <source>
        <dbReference type="PROSITE" id="PS50902"/>
    </source>
</evidence>
<dbReference type="InterPro" id="IPR001226">
    <property type="entry name" value="Flavodoxin_CS"/>
</dbReference>
<dbReference type="Proteomes" id="UP000823891">
    <property type="component" value="Unassembled WGS sequence"/>
</dbReference>
<dbReference type="PANTHER" id="PTHR39201:SF1">
    <property type="entry name" value="FLAVODOXIN-LIKE DOMAIN-CONTAINING PROTEIN"/>
    <property type="match status" value="1"/>
</dbReference>
<protein>
    <submittedName>
        <fullName evidence="2">NAD(P)H-dependent oxidoreductase</fullName>
    </submittedName>
</protein>
<dbReference type="Pfam" id="PF12682">
    <property type="entry name" value="Flavodoxin_4"/>
    <property type="match status" value="1"/>
</dbReference>
<reference evidence="2" key="2">
    <citation type="submission" date="2021-04" db="EMBL/GenBank/DDBJ databases">
        <authorList>
            <person name="Gilroy R."/>
        </authorList>
    </citation>
    <scope>NUCLEOTIDE SEQUENCE</scope>
    <source>
        <strain evidence="2">USAMLcec2-132</strain>
    </source>
</reference>
<dbReference type="PROSITE" id="PS50902">
    <property type="entry name" value="FLAVODOXIN_LIKE"/>
    <property type="match status" value="1"/>
</dbReference>
<accession>A0A9D2NG94</accession>
<dbReference type="Gene3D" id="3.40.50.360">
    <property type="match status" value="1"/>
</dbReference>
<dbReference type="GO" id="GO:0016651">
    <property type="term" value="F:oxidoreductase activity, acting on NAD(P)H"/>
    <property type="evidence" value="ECO:0007669"/>
    <property type="project" value="UniProtKB-ARBA"/>
</dbReference>
<reference evidence="2" key="1">
    <citation type="journal article" date="2021" name="PeerJ">
        <title>Extensive microbial diversity within the chicken gut microbiome revealed by metagenomics and culture.</title>
        <authorList>
            <person name="Gilroy R."/>
            <person name="Ravi A."/>
            <person name="Getino M."/>
            <person name="Pursley I."/>
            <person name="Horton D.L."/>
            <person name="Alikhan N.F."/>
            <person name="Baker D."/>
            <person name="Gharbi K."/>
            <person name="Hall N."/>
            <person name="Watson M."/>
            <person name="Adriaenssens E.M."/>
            <person name="Foster-Nyarko E."/>
            <person name="Jarju S."/>
            <person name="Secka A."/>
            <person name="Antonio M."/>
            <person name="Oren A."/>
            <person name="Chaudhuri R.R."/>
            <person name="La Ragione R."/>
            <person name="Hildebrand F."/>
            <person name="Pallen M.J."/>
        </authorList>
    </citation>
    <scope>NUCLEOTIDE SEQUENCE</scope>
    <source>
        <strain evidence="2">USAMLcec2-132</strain>
    </source>
</reference>
<dbReference type="PROSITE" id="PS00201">
    <property type="entry name" value="FLAVODOXIN"/>
    <property type="match status" value="1"/>
</dbReference>
<dbReference type="InterPro" id="IPR029039">
    <property type="entry name" value="Flavoprotein-like_sf"/>
</dbReference>
<organism evidence="2 3">
    <name type="scientific">Candidatus Eisenbergiella merdavium</name>
    <dbReference type="NCBI Taxonomy" id="2838551"/>
    <lineage>
        <taxon>Bacteria</taxon>
        <taxon>Bacillati</taxon>
        <taxon>Bacillota</taxon>
        <taxon>Clostridia</taxon>
        <taxon>Lachnospirales</taxon>
        <taxon>Lachnospiraceae</taxon>
        <taxon>Eisenbergiella</taxon>
    </lineage>
</organism>
<gene>
    <name evidence="2" type="ORF">H9761_13150</name>
</gene>
<evidence type="ECO:0000313" key="2">
    <source>
        <dbReference type="EMBL" id="HJC24633.1"/>
    </source>
</evidence>
<evidence type="ECO:0000313" key="3">
    <source>
        <dbReference type="Proteomes" id="UP000823891"/>
    </source>
</evidence>
<dbReference type="InterPro" id="IPR008254">
    <property type="entry name" value="Flavodoxin/NO_synth"/>
</dbReference>
<dbReference type="PANTHER" id="PTHR39201">
    <property type="entry name" value="EXPORTED PROTEIN-RELATED"/>
    <property type="match status" value="1"/>
</dbReference>
<proteinExistence type="predicted"/>
<dbReference type="GO" id="GO:0010181">
    <property type="term" value="F:FMN binding"/>
    <property type="evidence" value="ECO:0007669"/>
    <property type="project" value="InterPro"/>
</dbReference>